<accession>A0A8X6J6T1</accession>
<keyword evidence="9" id="KW-0675">Receptor</keyword>
<comment type="similarity">
    <text evidence="2">Belongs to the glutamate-gated ion channel (TC 1.A.10.1) family.</text>
</comment>
<evidence type="ECO:0000256" key="9">
    <source>
        <dbReference type="ARBA" id="ARBA00023170"/>
    </source>
</evidence>
<dbReference type="GO" id="GO:0050906">
    <property type="term" value="P:detection of stimulus involved in sensory perception"/>
    <property type="evidence" value="ECO:0007669"/>
    <property type="project" value="UniProtKB-ARBA"/>
</dbReference>
<keyword evidence="7" id="KW-0406">Ion transport</keyword>
<evidence type="ECO:0000256" key="12">
    <source>
        <dbReference type="ARBA" id="ARBA00023303"/>
    </source>
</evidence>
<evidence type="ECO:0000256" key="2">
    <source>
        <dbReference type="ARBA" id="ARBA00008685"/>
    </source>
</evidence>
<comment type="subcellular location">
    <subcellularLocation>
        <location evidence="1">Cell membrane</location>
        <topology evidence="1">Multi-pass membrane protein</topology>
    </subcellularLocation>
</comment>
<keyword evidence="3" id="KW-0813">Transport</keyword>
<reference evidence="16" key="1">
    <citation type="submission" date="2020-07" db="EMBL/GenBank/DDBJ databases">
        <title>Multicomponent nature underlies the extraordinary mechanical properties of spider dragline silk.</title>
        <authorList>
            <person name="Kono N."/>
            <person name="Nakamura H."/>
            <person name="Mori M."/>
            <person name="Yoshida Y."/>
            <person name="Ohtoshi R."/>
            <person name="Malay A.D."/>
            <person name="Moran D.A.P."/>
            <person name="Tomita M."/>
            <person name="Numata K."/>
            <person name="Arakawa K."/>
        </authorList>
    </citation>
    <scope>NUCLEOTIDE SEQUENCE</scope>
</reference>
<dbReference type="OrthoDB" id="5984008at2759"/>
<evidence type="ECO:0000256" key="8">
    <source>
        <dbReference type="ARBA" id="ARBA00023136"/>
    </source>
</evidence>
<evidence type="ECO:0000256" key="13">
    <source>
        <dbReference type="SAM" id="Phobius"/>
    </source>
</evidence>
<dbReference type="Proteomes" id="UP000887116">
    <property type="component" value="Unassembled WGS sequence"/>
</dbReference>
<evidence type="ECO:0000259" key="14">
    <source>
        <dbReference type="Pfam" id="PF00060"/>
    </source>
</evidence>
<keyword evidence="5 13" id="KW-0812">Transmembrane</keyword>
<gene>
    <name evidence="16" type="primary">AVEN_138439_1</name>
    <name evidence="16" type="ORF">TNCT_732031</name>
</gene>
<keyword evidence="12" id="KW-0407">Ion channel</keyword>
<dbReference type="EMBL" id="BMAO01028200">
    <property type="protein sequence ID" value="GFR22710.1"/>
    <property type="molecule type" value="Genomic_DNA"/>
</dbReference>
<feature type="domain" description="Ionotropic glutamate receptor L-glutamate and glycine-binding" evidence="15">
    <location>
        <begin position="25"/>
        <end position="103"/>
    </location>
</feature>
<dbReference type="SUPFAM" id="SSF53850">
    <property type="entry name" value="Periplasmic binding protein-like II"/>
    <property type="match status" value="1"/>
</dbReference>
<evidence type="ECO:0000256" key="6">
    <source>
        <dbReference type="ARBA" id="ARBA00022989"/>
    </source>
</evidence>
<dbReference type="Gene3D" id="3.40.190.10">
    <property type="entry name" value="Periplasmic binding protein-like II"/>
    <property type="match status" value="1"/>
</dbReference>
<dbReference type="GO" id="GO:0005886">
    <property type="term" value="C:plasma membrane"/>
    <property type="evidence" value="ECO:0007669"/>
    <property type="project" value="UniProtKB-SubCell"/>
</dbReference>
<evidence type="ECO:0000256" key="3">
    <source>
        <dbReference type="ARBA" id="ARBA00022448"/>
    </source>
</evidence>
<evidence type="ECO:0000313" key="16">
    <source>
        <dbReference type="EMBL" id="GFR22710.1"/>
    </source>
</evidence>
<evidence type="ECO:0000256" key="5">
    <source>
        <dbReference type="ARBA" id="ARBA00022692"/>
    </source>
</evidence>
<dbReference type="PANTHER" id="PTHR42643">
    <property type="entry name" value="IONOTROPIC RECEPTOR 20A-RELATED"/>
    <property type="match status" value="1"/>
</dbReference>
<feature type="transmembrane region" description="Helical" evidence="13">
    <location>
        <begin position="375"/>
        <end position="398"/>
    </location>
</feature>
<dbReference type="InterPro" id="IPR019594">
    <property type="entry name" value="Glu/Gly-bd"/>
</dbReference>
<dbReference type="Pfam" id="PF10613">
    <property type="entry name" value="Lig_chan-Glu_bd"/>
    <property type="match status" value="1"/>
</dbReference>
<dbReference type="PANTHER" id="PTHR42643:SF38">
    <property type="entry name" value="IONOTROPIC RECEPTOR 100A"/>
    <property type="match status" value="1"/>
</dbReference>
<evidence type="ECO:0000313" key="17">
    <source>
        <dbReference type="Proteomes" id="UP000887116"/>
    </source>
</evidence>
<evidence type="ECO:0000256" key="10">
    <source>
        <dbReference type="ARBA" id="ARBA00023180"/>
    </source>
</evidence>
<organism evidence="16 17">
    <name type="scientific">Trichonephila clavata</name>
    <name type="common">Joro spider</name>
    <name type="synonym">Nephila clavata</name>
    <dbReference type="NCBI Taxonomy" id="2740835"/>
    <lineage>
        <taxon>Eukaryota</taxon>
        <taxon>Metazoa</taxon>
        <taxon>Ecdysozoa</taxon>
        <taxon>Arthropoda</taxon>
        <taxon>Chelicerata</taxon>
        <taxon>Arachnida</taxon>
        <taxon>Araneae</taxon>
        <taxon>Araneomorphae</taxon>
        <taxon>Entelegynae</taxon>
        <taxon>Araneoidea</taxon>
        <taxon>Nephilidae</taxon>
        <taxon>Trichonephila</taxon>
    </lineage>
</organism>
<sequence>MKFPKFLKVAVTNLEGVCDLNINAEGKLELDGSENVFLELLSDAFQFNYELIQPFDKDWGQPQVDGNWSGLIGMVQRGEADIGLCSVLITEERKKAVSFTQEYDIKWMVFATRLPRNLPGFMNIVLPFSLNVWLCILLLLIVMPFLWKCFLKTQYSFRTLFMFLLASLMKQSINIKYQGFKECSIIGSWFAAATMICFSYSVVLLSFLTLPVKENIIRTLPELSKAVARGTYKCYILQGTMALDYLQHSQIDYLRELGKAIEKNKWWVEPKRESIEKVIKEGRVAVIANAAFFLDIFQNQVSLSEDYIVGMRTGLVMNNNFCCKNALNKKMRQIVWAGFYQEWMESLRFRSRFKINASETDPYENKRRIGMKDMLGAFMLLGIGYVVSVIILVCEIILDKL</sequence>
<name>A0A8X6J6T1_TRICU</name>
<feature type="transmembrane region" description="Helical" evidence="13">
    <location>
        <begin position="189"/>
        <end position="210"/>
    </location>
</feature>
<evidence type="ECO:0000256" key="4">
    <source>
        <dbReference type="ARBA" id="ARBA00022475"/>
    </source>
</evidence>
<proteinExistence type="inferred from homology"/>
<evidence type="ECO:0000256" key="11">
    <source>
        <dbReference type="ARBA" id="ARBA00023286"/>
    </source>
</evidence>
<feature type="transmembrane region" description="Helical" evidence="13">
    <location>
        <begin position="124"/>
        <end position="147"/>
    </location>
</feature>
<evidence type="ECO:0000259" key="15">
    <source>
        <dbReference type="Pfam" id="PF10613"/>
    </source>
</evidence>
<dbReference type="AlphaFoldDB" id="A0A8X6J6T1"/>
<dbReference type="GO" id="GO:0015276">
    <property type="term" value="F:ligand-gated monoatomic ion channel activity"/>
    <property type="evidence" value="ECO:0007669"/>
    <property type="project" value="InterPro"/>
</dbReference>
<dbReference type="Pfam" id="PF00060">
    <property type="entry name" value="Lig_chan"/>
    <property type="match status" value="1"/>
</dbReference>
<comment type="caution">
    <text evidence="16">The sequence shown here is derived from an EMBL/GenBank/DDBJ whole genome shotgun (WGS) entry which is preliminary data.</text>
</comment>
<evidence type="ECO:0000256" key="7">
    <source>
        <dbReference type="ARBA" id="ARBA00023065"/>
    </source>
</evidence>
<keyword evidence="10" id="KW-0325">Glycoprotein</keyword>
<keyword evidence="6 13" id="KW-1133">Transmembrane helix</keyword>
<protein>
    <submittedName>
        <fullName evidence="16">Lig_chan-Glu_bd domain-containing protein</fullName>
    </submittedName>
</protein>
<keyword evidence="17" id="KW-1185">Reference proteome</keyword>
<keyword evidence="8 13" id="KW-0472">Membrane</keyword>
<dbReference type="Gene3D" id="1.10.287.70">
    <property type="match status" value="1"/>
</dbReference>
<keyword evidence="4" id="KW-1003">Cell membrane</keyword>
<evidence type="ECO:0000256" key="1">
    <source>
        <dbReference type="ARBA" id="ARBA00004651"/>
    </source>
</evidence>
<feature type="domain" description="Ionotropic glutamate receptor C-terminal" evidence="14">
    <location>
        <begin position="133"/>
        <end position="384"/>
    </location>
</feature>
<dbReference type="InterPro" id="IPR052192">
    <property type="entry name" value="Insect_Ionotropic_Sensory_Rcpt"/>
</dbReference>
<dbReference type="InterPro" id="IPR001320">
    <property type="entry name" value="Iontro_rcpt_C"/>
</dbReference>
<keyword evidence="11" id="KW-1071">Ligand-gated ion channel</keyword>